<feature type="transmembrane region" description="Helical" evidence="13">
    <location>
        <begin position="35"/>
        <end position="67"/>
    </location>
</feature>
<keyword evidence="5" id="KW-0276">Fatty acid metabolism</keyword>
<sequence length="420" mass="46469">MDPLRKGRVMDASGTRWGEARWDTGKVARWSVLHLGAAAGGVLCFSWSAVAVFAGLLVVTLGLGVSVGIHRGVIHRAFRASRGVERVLGFIGTLAGLGGVLGMSRMHQLRDFHQNQPESECPEYFGYREGFTSAMTHALFRTWHVRDENLYPPVARDVVEDSFFRALERAGLWLQVPLALVLYAVGGPSWVAWGIFVRLALTQDGFWFVHYVSHVEGEQPYELPGCAEQGRNAGWLAVVSMGESWHNNHHAYPGSARMGFGWKQPDPGWWMVRGLAALGLVTEVKTPRNLEPRAGTREQESPTRNDSQPKTLRKKGTPGVPPATASRKPVCQSRTALARGWRHSPCVVRVYFWPSLSCRWARVVKTLERARKSPWTTEATSRAATSPRGRCAPPSTGSPRPLPSPRRSFESPRPPAASRP</sequence>
<evidence type="ECO:0000259" key="14">
    <source>
        <dbReference type="Pfam" id="PF00487"/>
    </source>
</evidence>
<feature type="region of interest" description="Disordered" evidence="12">
    <location>
        <begin position="371"/>
        <end position="420"/>
    </location>
</feature>
<protein>
    <submittedName>
        <fullName evidence="15">Fatty acid desaturase</fullName>
    </submittedName>
</protein>
<keyword evidence="8" id="KW-0408">Iron</keyword>
<evidence type="ECO:0000256" key="3">
    <source>
        <dbReference type="ARBA" id="ARBA00022516"/>
    </source>
</evidence>
<organism evidence="15 16">
    <name type="scientific">Myxococcus landrumensis</name>
    <dbReference type="NCBI Taxonomy" id="2813577"/>
    <lineage>
        <taxon>Bacteria</taxon>
        <taxon>Pseudomonadati</taxon>
        <taxon>Myxococcota</taxon>
        <taxon>Myxococcia</taxon>
        <taxon>Myxococcales</taxon>
        <taxon>Cystobacterineae</taxon>
        <taxon>Myxococcaceae</taxon>
        <taxon>Myxococcus</taxon>
    </lineage>
</organism>
<keyword evidence="4 13" id="KW-0812">Transmembrane</keyword>
<evidence type="ECO:0000313" key="15">
    <source>
        <dbReference type="EMBL" id="QSQ11638.1"/>
    </source>
</evidence>
<feature type="region of interest" description="Disordered" evidence="12">
    <location>
        <begin position="287"/>
        <end position="331"/>
    </location>
</feature>
<evidence type="ECO:0000256" key="11">
    <source>
        <dbReference type="ARBA" id="ARBA00023160"/>
    </source>
</evidence>
<dbReference type="Proteomes" id="UP000663090">
    <property type="component" value="Chromosome"/>
</dbReference>
<keyword evidence="16" id="KW-1185">Reference proteome</keyword>
<keyword evidence="7" id="KW-0560">Oxidoreductase</keyword>
<keyword evidence="10 13" id="KW-0472">Membrane</keyword>
<dbReference type="CDD" id="cd03505">
    <property type="entry name" value="Delta9-FADS-like"/>
    <property type="match status" value="1"/>
</dbReference>
<feature type="compositionally biased region" description="Basic and acidic residues" evidence="12">
    <location>
        <begin position="287"/>
        <end position="303"/>
    </location>
</feature>
<dbReference type="PANTHER" id="PTHR11351">
    <property type="entry name" value="ACYL-COA DESATURASE"/>
    <property type="match status" value="1"/>
</dbReference>
<evidence type="ECO:0000256" key="8">
    <source>
        <dbReference type="ARBA" id="ARBA00023004"/>
    </source>
</evidence>
<evidence type="ECO:0000256" key="10">
    <source>
        <dbReference type="ARBA" id="ARBA00023136"/>
    </source>
</evidence>
<name>A0ABX7MZJ1_9BACT</name>
<accession>A0ABX7MZJ1</accession>
<evidence type="ECO:0000256" key="1">
    <source>
        <dbReference type="ARBA" id="ARBA00004141"/>
    </source>
</evidence>
<feature type="domain" description="Fatty acid desaturase" evidence="14">
    <location>
        <begin position="50"/>
        <end position="254"/>
    </location>
</feature>
<evidence type="ECO:0000256" key="9">
    <source>
        <dbReference type="ARBA" id="ARBA00023098"/>
    </source>
</evidence>
<keyword evidence="3" id="KW-0444">Lipid biosynthesis</keyword>
<evidence type="ECO:0000256" key="2">
    <source>
        <dbReference type="ARBA" id="ARBA00008749"/>
    </source>
</evidence>
<evidence type="ECO:0000313" key="16">
    <source>
        <dbReference type="Proteomes" id="UP000663090"/>
    </source>
</evidence>
<dbReference type="InterPro" id="IPR015876">
    <property type="entry name" value="Acyl-CoA_DS"/>
</dbReference>
<dbReference type="Pfam" id="PF00487">
    <property type="entry name" value="FA_desaturase"/>
    <property type="match status" value="1"/>
</dbReference>
<keyword evidence="11" id="KW-0275">Fatty acid biosynthesis</keyword>
<comment type="similarity">
    <text evidence="2">Belongs to the fatty acid desaturase type 2 family.</text>
</comment>
<evidence type="ECO:0000256" key="4">
    <source>
        <dbReference type="ARBA" id="ARBA00022692"/>
    </source>
</evidence>
<reference evidence="15 16" key="1">
    <citation type="submission" date="2021-02" db="EMBL/GenBank/DDBJ databases">
        <title>De Novo genome assembly of isolated myxobacteria.</title>
        <authorList>
            <person name="Stevens D.C."/>
        </authorList>
    </citation>
    <scope>NUCLEOTIDE SEQUENCE [LARGE SCALE GENOMIC DNA]</scope>
    <source>
        <strain evidence="15 16">SCHIC003</strain>
    </source>
</reference>
<evidence type="ECO:0000256" key="6">
    <source>
        <dbReference type="ARBA" id="ARBA00022989"/>
    </source>
</evidence>
<comment type="subcellular location">
    <subcellularLocation>
        <location evidence="1">Membrane</location>
        <topology evidence="1">Multi-pass membrane protein</topology>
    </subcellularLocation>
</comment>
<feature type="transmembrane region" description="Helical" evidence="13">
    <location>
        <begin position="87"/>
        <end position="104"/>
    </location>
</feature>
<dbReference type="EMBL" id="CP071091">
    <property type="protein sequence ID" value="QSQ11638.1"/>
    <property type="molecule type" value="Genomic_DNA"/>
</dbReference>
<gene>
    <name evidence="15" type="ORF">JY572_24960</name>
</gene>
<feature type="compositionally biased region" description="Polar residues" evidence="12">
    <location>
        <begin position="374"/>
        <end position="384"/>
    </location>
</feature>
<dbReference type="InterPro" id="IPR005804">
    <property type="entry name" value="FA_desaturase_dom"/>
</dbReference>
<evidence type="ECO:0000256" key="7">
    <source>
        <dbReference type="ARBA" id="ARBA00023002"/>
    </source>
</evidence>
<keyword evidence="9" id="KW-0443">Lipid metabolism</keyword>
<evidence type="ECO:0000256" key="5">
    <source>
        <dbReference type="ARBA" id="ARBA00022832"/>
    </source>
</evidence>
<evidence type="ECO:0000256" key="13">
    <source>
        <dbReference type="SAM" id="Phobius"/>
    </source>
</evidence>
<proteinExistence type="inferred from homology"/>
<keyword evidence="6 13" id="KW-1133">Transmembrane helix</keyword>
<dbReference type="PANTHER" id="PTHR11351:SF31">
    <property type="entry name" value="DESATURASE 1, ISOFORM A-RELATED"/>
    <property type="match status" value="1"/>
</dbReference>
<evidence type="ECO:0000256" key="12">
    <source>
        <dbReference type="SAM" id="MobiDB-lite"/>
    </source>
</evidence>